<evidence type="ECO:0000256" key="4">
    <source>
        <dbReference type="ARBA" id="ARBA00023163"/>
    </source>
</evidence>
<dbReference type="PROSITE" id="PS50931">
    <property type="entry name" value="HTH_LYSR"/>
    <property type="match status" value="1"/>
</dbReference>
<gene>
    <name evidence="7" type="ORF">FF100_32820</name>
</gene>
<evidence type="ECO:0000259" key="6">
    <source>
        <dbReference type="PROSITE" id="PS50931"/>
    </source>
</evidence>
<dbReference type="PANTHER" id="PTHR30537">
    <property type="entry name" value="HTH-TYPE TRANSCRIPTIONAL REGULATOR"/>
    <property type="match status" value="1"/>
</dbReference>
<organism evidence="7 8">
    <name type="scientific">Methylobacterium terricola</name>
    <dbReference type="NCBI Taxonomy" id="2583531"/>
    <lineage>
        <taxon>Bacteria</taxon>
        <taxon>Pseudomonadati</taxon>
        <taxon>Pseudomonadota</taxon>
        <taxon>Alphaproteobacteria</taxon>
        <taxon>Hyphomicrobiales</taxon>
        <taxon>Methylobacteriaceae</taxon>
        <taxon>Methylobacterium</taxon>
    </lineage>
</organism>
<dbReference type="GO" id="GO:0003700">
    <property type="term" value="F:DNA-binding transcription factor activity"/>
    <property type="evidence" value="ECO:0007669"/>
    <property type="project" value="InterPro"/>
</dbReference>
<proteinExistence type="inferred from homology"/>
<dbReference type="PANTHER" id="PTHR30537:SF74">
    <property type="entry name" value="HTH-TYPE TRANSCRIPTIONAL REGULATOR TRPI"/>
    <property type="match status" value="1"/>
</dbReference>
<feature type="domain" description="HTH lysR-type" evidence="6">
    <location>
        <begin position="45"/>
        <end position="102"/>
    </location>
</feature>
<accession>A0A5C4L6B4</accession>
<dbReference type="InterPro" id="IPR005119">
    <property type="entry name" value="LysR_subst-bd"/>
</dbReference>
<keyword evidence="2" id="KW-0805">Transcription regulation</keyword>
<evidence type="ECO:0000256" key="3">
    <source>
        <dbReference type="ARBA" id="ARBA00023125"/>
    </source>
</evidence>
<dbReference type="GO" id="GO:0043565">
    <property type="term" value="F:sequence-specific DNA binding"/>
    <property type="evidence" value="ECO:0007669"/>
    <property type="project" value="TreeGrafter"/>
</dbReference>
<protein>
    <submittedName>
        <fullName evidence="7">LysR family transcriptional regulator</fullName>
    </submittedName>
</protein>
<evidence type="ECO:0000256" key="2">
    <source>
        <dbReference type="ARBA" id="ARBA00023015"/>
    </source>
</evidence>
<dbReference type="InterPro" id="IPR036388">
    <property type="entry name" value="WH-like_DNA-bd_sf"/>
</dbReference>
<feature type="region of interest" description="Disordered" evidence="5">
    <location>
        <begin position="20"/>
        <end position="41"/>
    </location>
</feature>
<dbReference type="EMBL" id="VDDA01000037">
    <property type="protein sequence ID" value="TNC07303.1"/>
    <property type="molecule type" value="Genomic_DNA"/>
</dbReference>
<dbReference type="OrthoDB" id="9794694at2"/>
<evidence type="ECO:0000256" key="5">
    <source>
        <dbReference type="SAM" id="MobiDB-lite"/>
    </source>
</evidence>
<evidence type="ECO:0000313" key="7">
    <source>
        <dbReference type="EMBL" id="TNC07303.1"/>
    </source>
</evidence>
<dbReference type="Gene3D" id="3.40.190.10">
    <property type="entry name" value="Periplasmic binding protein-like II"/>
    <property type="match status" value="2"/>
</dbReference>
<comment type="caution">
    <text evidence="7">The sequence shown here is derived from an EMBL/GenBank/DDBJ whole genome shotgun (WGS) entry which is preliminary data.</text>
</comment>
<dbReference type="InterPro" id="IPR058163">
    <property type="entry name" value="LysR-type_TF_proteobact-type"/>
</dbReference>
<name>A0A5C4L6B4_9HYPH</name>
<dbReference type="InterPro" id="IPR036390">
    <property type="entry name" value="WH_DNA-bd_sf"/>
</dbReference>
<comment type="similarity">
    <text evidence="1">Belongs to the LysR transcriptional regulatory family.</text>
</comment>
<dbReference type="SUPFAM" id="SSF53850">
    <property type="entry name" value="Periplasmic binding protein-like II"/>
    <property type="match status" value="1"/>
</dbReference>
<keyword evidence="3" id="KW-0238">DNA-binding</keyword>
<keyword evidence="8" id="KW-1185">Reference proteome</keyword>
<dbReference type="Gene3D" id="1.10.10.10">
    <property type="entry name" value="Winged helix-like DNA-binding domain superfamily/Winged helix DNA-binding domain"/>
    <property type="match status" value="1"/>
</dbReference>
<sequence>MRGGGRPMLGIACAMRDVVPDPARLPAPPSSGGGDGQRRPGARLPPLNLFRAFDAAVRQGSFRLAADEMCVTPSAVSQQIRQLEDLLDTRLFRRLTRRIELTREGEALASTVKDALAILSAGCERLRDPSVPAIVCLNITPTLGMRWMVARMTRFMQDHPGIRISLTASLDALDFERQDVDLGIRWGTGAFPGARAELLARDVLFPVCNPDFIDHTTIRHPADLRHHVLLQAVHNGVTWATWLDRVRATGDVPLSGTVCFNDANMMLEAVVCGQGIGLSNSFLAEADLRSGRLVRLFDYDIEIDDAYYILSSGTRGDKPAVAQVRDWLHREAQRSAEIVHGRASLAETLAAQ</sequence>
<evidence type="ECO:0000313" key="8">
    <source>
        <dbReference type="Proteomes" id="UP000305267"/>
    </source>
</evidence>
<dbReference type="InterPro" id="IPR000847">
    <property type="entry name" value="LysR_HTH_N"/>
</dbReference>
<reference evidence="7 8" key="1">
    <citation type="submission" date="2019-06" db="EMBL/GenBank/DDBJ databases">
        <title>Genome of Methylobacterium sp. 17Sr1-39.</title>
        <authorList>
            <person name="Seo T."/>
        </authorList>
    </citation>
    <scope>NUCLEOTIDE SEQUENCE [LARGE SCALE GENOMIC DNA]</scope>
    <source>
        <strain evidence="7 8">17Sr1-39</strain>
    </source>
</reference>
<dbReference type="SUPFAM" id="SSF46785">
    <property type="entry name" value="Winged helix' DNA-binding domain"/>
    <property type="match status" value="1"/>
</dbReference>
<dbReference type="GO" id="GO:0006351">
    <property type="term" value="P:DNA-templated transcription"/>
    <property type="evidence" value="ECO:0007669"/>
    <property type="project" value="TreeGrafter"/>
</dbReference>
<dbReference type="CDD" id="cd08432">
    <property type="entry name" value="PBP2_GcdR_TrpI_HvrB_AmpR_like"/>
    <property type="match status" value="1"/>
</dbReference>
<keyword evidence="4" id="KW-0804">Transcription</keyword>
<dbReference type="Proteomes" id="UP000305267">
    <property type="component" value="Unassembled WGS sequence"/>
</dbReference>
<dbReference type="AlphaFoldDB" id="A0A5C4L6B4"/>
<dbReference type="Pfam" id="PF03466">
    <property type="entry name" value="LysR_substrate"/>
    <property type="match status" value="1"/>
</dbReference>
<dbReference type="Pfam" id="PF00126">
    <property type="entry name" value="HTH_1"/>
    <property type="match status" value="1"/>
</dbReference>
<evidence type="ECO:0000256" key="1">
    <source>
        <dbReference type="ARBA" id="ARBA00009437"/>
    </source>
</evidence>